<dbReference type="InterPro" id="IPR050145">
    <property type="entry name" value="Centrin_CML-like"/>
</dbReference>
<dbReference type="GO" id="GO:0005509">
    <property type="term" value="F:calcium ion binding"/>
    <property type="evidence" value="ECO:0007669"/>
    <property type="project" value="InterPro"/>
</dbReference>
<feature type="domain" description="EF-hand" evidence="4">
    <location>
        <begin position="126"/>
        <end position="161"/>
    </location>
</feature>
<dbReference type="PROSITE" id="PS50222">
    <property type="entry name" value="EF_HAND_2"/>
    <property type="match status" value="4"/>
</dbReference>
<evidence type="ECO:0000256" key="1">
    <source>
        <dbReference type="ARBA" id="ARBA00022723"/>
    </source>
</evidence>
<evidence type="ECO:0000259" key="4">
    <source>
        <dbReference type="PROSITE" id="PS50222"/>
    </source>
</evidence>
<dbReference type="AlphaFoldDB" id="A0AA39HY12"/>
<evidence type="ECO:0000256" key="3">
    <source>
        <dbReference type="ARBA" id="ARBA00022837"/>
    </source>
</evidence>
<dbReference type="EMBL" id="JAUCMV010000003">
    <property type="protein sequence ID" value="KAK0414201.1"/>
    <property type="molecule type" value="Genomic_DNA"/>
</dbReference>
<organism evidence="5 6">
    <name type="scientific">Steinernema hermaphroditum</name>
    <dbReference type="NCBI Taxonomy" id="289476"/>
    <lineage>
        <taxon>Eukaryota</taxon>
        <taxon>Metazoa</taxon>
        <taxon>Ecdysozoa</taxon>
        <taxon>Nematoda</taxon>
        <taxon>Chromadorea</taxon>
        <taxon>Rhabditida</taxon>
        <taxon>Tylenchina</taxon>
        <taxon>Panagrolaimomorpha</taxon>
        <taxon>Strongyloidoidea</taxon>
        <taxon>Steinernematidae</taxon>
        <taxon>Steinernema</taxon>
    </lineage>
</organism>
<dbReference type="InterPro" id="IPR011992">
    <property type="entry name" value="EF-hand-dom_pair"/>
</dbReference>
<dbReference type="InterPro" id="IPR018247">
    <property type="entry name" value="EF_Hand_1_Ca_BS"/>
</dbReference>
<proteinExistence type="predicted"/>
<protein>
    <recommendedName>
        <fullName evidence="4">EF-hand domain-containing protein</fullName>
    </recommendedName>
</protein>
<dbReference type="SMART" id="SM00054">
    <property type="entry name" value="EFh"/>
    <property type="match status" value="4"/>
</dbReference>
<dbReference type="SUPFAM" id="SSF47473">
    <property type="entry name" value="EF-hand"/>
    <property type="match status" value="1"/>
</dbReference>
<evidence type="ECO:0000256" key="2">
    <source>
        <dbReference type="ARBA" id="ARBA00022737"/>
    </source>
</evidence>
<evidence type="ECO:0000313" key="6">
    <source>
        <dbReference type="Proteomes" id="UP001175271"/>
    </source>
</evidence>
<dbReference type="FunFam" id="1.10.238.10:FF:000238">
    <property type="entry name" value="CALmodulin related genes"/>
    <property type="match status" value="1"/>
</dbReference>
<feature type="domain" description="EF-hand" evidence="4">
    <location>
        <begin position="198"/>
        <end position="231"/>
    </location>
</feature>
<accession>A0AA39HY12</accession>
<sequence>MSFESLNSCSGSNVARIKYIRQWPSIHVVTNSVKRTISGHEDLTTIGLRDTQPVRFVKKFYENAMALGTKQSAKSVMQLSEETIKSLSPEEIDEFKEAFLMFDKDGNGTMSIKELGVAMRCLGQNPTESEIQDIVNEVDIDGNGQIEFPEFCVMMKRMMKETDSEMIREAFRVFDKDGNGHITAQEFRYFMIHMGMQFSEEEVDEMIREVDADGDGEIDYEEFVRMMSNST</sequence>
<gene>
    <name evidence="5" type="ORF">QR680_007199</name>
</gene>
<dbReference type="Gene3D" id="1.10.238.10">
    <property type="entry name" value="EF-hand"/>
    <property type="match status" value="2"/>
</dbReference>
<dbReference type="FunFam" id="1.10.238.10:FF:000251">
    <property type="entry name" value="Calmodulin-related protein 97A"/>
    <property type="match status" value="1"/>
</dbReference>
<keyword evidence="6" id="KW-1185">Reference proteome</keyword>
<dbReference type="PROSITE" id="PS00018">
    <property type="entry name" value="EF_HAND_1"/>
    <property type="match status" value="4"/>
</dbReference>
<keyword evidence="1" id="KW-0479">Metal-binding</keyword>
<keyword evidence="2" id="KW-0677">Repeat</keyword>
<name>A0AA39HY12_9BILA</name>
<dbReference type="Pfam" id="PF13499">
    <property type="entry name" value="EF-hand_7"/>
    <property type="match status" value="2"/>
</dbReference>
<keyword evidence="3" id="KW-0106">Calcium</keyword>
<feature type="domain" description="EF-hand" evidence="4">
    <location>
        <begin position="90"/>
        <end position="125"/>
    </location>
</feature>
<dbReference type="PANTHER" id="PTHR23050">
    <property type="entry name" value="CALCIUM BINDING PROTEIN"/>
    <property type="match status" value="1"/>
</dbReference>
<dbReference type="InterPro" id="IPR002048">
    <property type="entry name" value="EF_hand_dom"/>
</dbReference>
<comment type="caution">
    <text evidence="5">The sequence shown here is derived from an EMBL/GenBank/DDBJ whole genome shotgun (WGS) entry which is preliminary data.</text>
</comment>
<evidence type="ECO:0000313" key="5">
    <source>
        <dbReference type="EMBL" id="KAK0414201.1"/>
    </source>
</evidence>
<dbReference type="CDD" id="cd00051">
    <property type="entry name" value="EFh"/>
    <property type="match status" value="2"/>
</dbReference>
<dbReference type="Proteomes" id="UP001175271">
    <property type="component" value="Unassembled WGS sequence"/>
</dbReference>
<reference evidence="5" key="1">
    <citation type="submission" date="2023-06" db="EMBL/GenBank/DDBJ databases">
        <title>Genomic analysis of the entomopathogenic nematode Steinernema hermaphroditum.</title>
        <authorList>
            <person name="Schwarz E.M."/>
            <person name="Heppert J.K."/>
            <person name="Baniya A."/>
            <person name="Schwartz H.T."/>
            <person name="Tan C.-H."/>
            <person name="Antoshechkin I."/>
            <person name="Sternberg P.W."/>
            <person name="Goodrich-Blair H."/>
            <person name="Dillman A.R."/>
        </authorList>
    </citation>
    <scope>NUCLEOTIDE SEQUENCE</scope>
    <source>
        <strain evidence="5">PS9179</strain>
        <tissue evidence="5">Whole animal</tissue>
    </source>
</reference>
<feature type="domain" description="EF-hand" evidence="4">
    <location>
        <begin position="162"/>
        <end position="197"/>
    </location>
</feature>